<evidence type="ECO:0000313" key="2">
    <source>
        <dbReference type="Proteomes" id="UP000830326"/>
    </source>
</evidence>
<organism evidence="1 2">
    <name type="scientific">Halobacillus amylolyticus</name>
    <dbReference type="NCBI Taxonomy" id="2932259"/>
    <lineage>
        <taxon>Bacteria</taxon>
        <taxon>Bacillati</taxon>
        <taxon>Bacillota</taxon>
        <taxon>Bacilli</taxon>
        <taxon>Bacillales</taxon>
        <taxon>Bacillaceae</taxon>
        <taxon>Halobacillus</taxon>
    </lineage>
</organism>
<protein>
    <recommendedName>
        <fullName evidence="3">HEAT repeat domain-containing protein</fullName>
    </recommendedName>
</protein>
<dbReference type="RefSeq" id="WP_245031402.1">
    <property type="nucleotide sequence ID" value="NZ_CP095075.1"/>
</dbReference>
<gene>
    <name evidence="1" type="ORF">MUO15_17890</name>
</gene>
<dbReference type="InterPro" id="IPR016024">
    <property type="entry name" value="ARM-type_fold"/>
</dbReference>
<dbReference type="InterPro" id="IPR011989">
    <property type="entry name" value="ARM-like"/>
</dbReference>
<dbReference type="EMBL" id="CP095075">
    <property type="protein sequence ID" value="UOR11442.1"/>
    <property type="molecule type" value="Genomic_DNA"/>
</dbReference>
<dbReference type="Proteomes" id="UP000830326">
    <property type="component" value="Chromosome"/>
</dbReference>
<dbReference type="Gene3D" id="1.25.10.10">
    <property type="entry name" value="Leucine-rich Repeat Variant"/>
    <property type="match status" value="1"/>
</dbReference>
<accession>A0ABY4HAH0</accession>
<name>A0ABY4HAH0_9BACI</name>
<sequence>MDKNTQIYFENLKSKDKNIQYEAYTNIMEATNEQVNWAYEVWDQLKGDLTHPDHHQRSRAAQFLANLSKSDPSQRMLEDFPAVWEVTKDPKFVTARHSLQAIWKVGLAGPKLREVVVDHLVERFRNCENEKNYTLIRSDIIQGLRHLYDVVKDEEIEQKALELVDTVEDSKYRKKYLGKWRKK</sequence>
<reference evidence="1" key="1">
    <citation type="submission" date="2022-04" db="EMBL/GenBank/DDBJ databases">
        <title>Halobacillus sp. isolated from saltern.</title>
        <authorList>
            <person name="Won M."/>
            <person name="Lee C.-M."/>
            <person name="Woen H.-Y."/>
            <person name="Kwon S.-W."/>
        </authorList>
    </citation>
    <scope>NUCLEOTIDE SEQUENCE</scope>
    <source>
        <strain evidence="1">SSHM10-5</strain>
    </source>
</reference>
<evidence type="ECO:0008006" key="3">
    <source>
        <dbReference type="Google" id="ProtNLM"/>
    </source>
</evidence>
<evidence type="ECO:0000313" key="1">
    <source>
        <dbReference type="EMBL" id="UOR11442.1"/>
    </source>
</evidence>
<keyword evidence="2" id="KW-1185">Reference proteome</keyword>
<proteinExistence type="predicted"/>
<dbReference type="SUPFAM" id="SSF48371">
    <property type="entry name" value="ARM repeat"/>
    <property type="match status" value="1"/>
</dbReference>